<proteinExistence type="predicted"/>
<dbReference type="EMBL" id="BDGU01000133">
    <property type="protein sequence ID" value="GAW03140.1"/>
    <property type="molecule type" value="Genomic_DNA"/>
</dbReference>
<gene>
    <name evidence="2" type="ORF">LENED_004836</name>
</gene>
<protein>
    <submittedName>
        <fullName evidence="2">Uncharacterized protein</fullName>
    </submittedName>
</protein>
<dbReference type="Proteomes" id="UP000188533">
    <property type="component" value="Unassembled WGS sequence"/>
</dbReference>
<feature type="transmembrane region" description="Helical" evidence="1">
    <location>
        <begin position="262"/>
        <end position="288"/>
    </location>
</feature>
<reference evidence="2 3" key="1">
    <citation type="submission" date="2016-08" db="EMBL/GenBank/DDBJ databases">
        <authorList>
            <consortium name="Lentinula edodes genome sequencing consortium"/>
            <person name="Sakamoto Y."/>
            <person name="Nakade K."/>
            <person name="Sato S."/>
            <person name="Yoshida Y."/>
            <person name="Miyazaki K."/>
            <person name="Natsume S."/>
            <person name="Konno N."/>
        </authorList>
    </citation>
    <scope>NUCLEOTIDE SEQUENCE [LARGE SCALE GENOMIC DNA]</scope>
    <source>
        <strain evidence="2 3">NBRC 111202</strain>
    </source>
</reference>
<name>A0A1Q3E7D7_LENED</name>
<organism evidence="2 3">
    <name type="scientific">Lentinula edodes</name>
    <name type="common">Shiitake mushroom</name>
    <name type="synonym">Lentinus edodes</name>
    <dbReference type="NCBI Taxonomy" id="5353"/>
    <lineage>
        <taxon>Eukaryota</taxon>
        <taxon>Fungi</taxon>
        <taxon>Dikarya</taxon>
        <taxon>Basidiomycota</taxon>
        <taxon>Agaricomycotina</taxon>
        <taxon>Agaricomycetes</taxon>
        <taxon>Agaricomycetidae</taxon>
        <taxon>Agaricales</taxon>
        <taxon>Marasmiineae</taxon>
        <taxon>Omphalotaceae</taxon>
        <taxon>Lentinula</taxon>
    </lineage>
</organism>
<feature type="transmembrane region" description="Helical" evidence="1">
    <location>
        <begin position="227"/>
        <end position="247"/>
    </location>
</feature>
<sequence>MTPEESDLLSHIGTLIYYGIVVLIVDCTLYGFYLLAEFITLYLFIKHGLRQRIQKILFICSLTTMATATWDFVNQCALNLIQIKVSLMEPLEAGLQAQADAAHSAVLPWYSTMVWPININIVIGNGIVLWRTWAVWENDRLVGSALLTMMLVNTGICCSDAIIGTIVRSQGVKSGNSSLETAQMFICLAINFIATGLIGVKAKQRPQLVNEYFSLSRNRREIVERTVLVLTESGVVLLLFQLLYAIFGQLNISAAQLSGVNIAWSIIATMFNAITVLYVVAVIIMIIIDRSALDKLFELKTTINISVNEKNGQTTKISTLRFAEGGHQATYSTGLGSADLEVIQEASSRIDRRLASSNGDIKDKSVNESEITVQ</sequence>
<keyword evidence="1" id="KW-0812">Transmembrane</keyword>
<feature type="transmembrane region" description="Helical" evidence="1">
    <location>
        <begin position="113"/>
        <end position="133"/>
    </location>
</feature>
<feature type="transmembrane region" description="Helical" evidence="1">
    <location>
        <begin position="145"/>
        <end position="167"/>
    </location>
</feature>
<feature type="transmembrane region" description="Helical" evidence="1">
    <location>
        <begin position="15"/>
        <end position="44"/>
    </location>
</feature>
<accession>A0A1Q3E7D7</accession>
<reference evidence="2 3" key="2">
    <citation type="submission" date="2017-02" db="EMBL/GenBank/DDBJ databases">
        <title>A genome survey and senescence transcriptome analysis in Lentinula edodes.</title>
        <authorList>
            <person name="Sakamoto Y."/>
            <person name="Nakade K."/>
            <person name="Sato S."/>
            <person name="Yoshida Y."/>
            <person name="Miyazaki K."/>
            <person name="Natsume S."/>
            <person name="Konno N."/>
        </authorList>
    </citation>
    <scope>NUCLEOTIDE SEQUENCE [LARGE SCALE GENOMIC DNA]</scope>
    <source>
        <strain evidence="2 3">NBRC 111202</strain>
    </source>
</reference>
<keyword evidence="1" id="KW-0472">Membrane</keyword>
<feature type="transmembrane region" description="Helical" evidence="1">
    <location>
        <begin position="182"/>
        <end position="200"/>
    </location>
</feature>
<keyword evidence="1" id="KW-1133">Transmembrane helix</keyword>
<evidence type="ECO:0000256" key="1">
    <source>
        <dbReference type="SAM" id="Phobius"/>
    </source>
</evidence>
<keyword evidence="3" id="KW-1185">Reference proteome</keyword>
<evidence type="ECO:0000313" key="3">
    <source>
        <dbReference type="Proteomes" id="UP000188533"/>
    </source>
</evidence>
<dbReference type="AlphaFoldDB" id="A0A1Q3E7D7"/>
<feature type="transmembrane region" description="Helical" evidence="1">
    <location>
        <begin position="56"/>
        <end position="73"/>
    </location>
</feature>
<evidence type="ECO:0000313" key="2">
    <source>
        <dbReference type="EMBL" id="GAW03140.1"/>
    </source>
</evidence>
<comment type="caution">
    <text evidence="2">The sequence shown here is derived from an EMBL/GenBank/DDBJ whole genome shotgun (WGS) entry which is preliminary data.</text>
</comment>